<organism evidence="2 3">
    <name type="scientific">Paenibacillus amylolyticus</name>
    <dbReference type="NCBI Taxonomy" id="1451"/>
    <lineage>
        <taxon>Bacteria</taxon>
        <taxon>Bacillati</taxon>
        <taxon>Bacillota</taxon>
        <taxon>Bacilli</taxon>
        <taxon>Bacillales</taxon>
        <taxon>Paenibacillaceae</taxon>
        <taxon>Paenibacillus</taxon>
    </lineage>
</organism>
<evidence type="ECO:0000313" key="2">
    <source>
        <dbReference type="EMBL" id="OMF13767.1"/>
    </source>
</evidence>
<dbReference type="OrthoDB" id="2811497at2"/>
<accession>A0A1R1BVF3</accession>
<dbReference type="EMBL" id="MRTJ01000004">
    <property type="protein sequence ID" value="OMF13767.1"/>
    <property type="molecule type" value="Genomic_DNA"/>
</dbReference>
<comment type="caution">
    <text evidence="2">The sequence shown here is derived from an EMBL/GenBank/DDBJ whole genome shotgun (WGS) entry which is preliminary data.</text>
</comment>
<evidence type="ECO:0000313" key="3">
    <source>
        <dbReference type="Proteomes" id="UP000187134"/>
    </source>
</evidence>
<dbReference type="Pfam" id="PF07833">
    <property type="entry name" value="Cu_amine_oxidN1"/>
    <property type="match status" value="1"/>
</dbReference>
<dbReference type="InterPro" id="IPR036582">
    <property type="entry name" value="Mao_N_sf"/>
</dbReference>
<reference evidence="2 3" key="1">
    <citation type="submission" date="2016-11" db="EMBL/GenBank/DDBJ databases">
        <title>Paenibacillus species isolates.</title>
        <authorList>
            <person name="Beno S.M."/>
        </authorList>
    </citation>
    <scope>NUCLEOTIDE SEQUENCE [LARGE SCALE GENOMIC DNA]</scope>
    <source>
        <strain evidence="2 3">FSL H8-0246</strain>
    </source>
</reference>
<name>A0A1R1BVF3_PAEAM</name>
<evidence type="ECO:0000259" key="1">
    <source>
        <dbReference type="Pfam" id="PF07833"/>
    </source>
</evidence>
<dbReference type="RefSeq" id="WP_076332093.1">
    <property type="nucleotide sequence ID" value="NZ_MRTJ01000004.1"/>
</dbReference>
<proteinExistence type="predicted"/>
<feature type="domain" description="Copper amine oxidase-like N-terminal" evidence="1">
    <location>
        <begin position="402"/>
        <end position="499"/>
    </location>
</feature>
<dbReference type="Proteomes" id="UP000187134">
    <property type="component" value="Unassembled WGS sequence"/>
</dbReference>
<dbReference type="InterPro" id="IPR012854">
    <property type="entry name" value="Cu_amine_oxidase-like_N"/>
</dbReference>
<dbReference type="SUPFAM" id="SSF55383">
    <property type="entry name" value="Copper amine oxidase, domain N"/>
    <property type="match status" value="1"/>
</dbReference>
<dbReference type="AlphaFoldDB" id="A0A1R1BVF3"/>
<gene>
    <name evidence="2" type="ORF">BK131_13960</name>
</gene>
<protein>
    <recommendedName>
        <fullName evidence="1">Copper amine oxidase-like N-terminal domain-containing protein</fullName>
    </recommendedName>
</protein>
<sequence>MAVPLVLLMVVLTGCQAVGGVDVGKAMANGASIKSGESRQSMNINIEPATDLATEKDLEMIELINSISLDIDQAKMKDAKTASIKGTFSMEGTKLPFHLSMNESQLVIDLDGAQKPLYISLDTFQDAQALPMVDMKALEKQLEEISPKLFSFVLKHLSNPKNISVTPVQESVNGEALSLSKLHLEVSGEEMLAMVKPFLTSISKDEQGLKELIGDLYDVFYPVLEAVNEVEGGGDETLNSIVPESKDEAVASLYAMIKVGLDGMLVNYDQELNNLLNEDPDLKTLFGTETKLKLDFYLDSKLDIRKQNFELKVAIPASDELPLKSVTLSGDSEQWNIGGTVAVDEVDVSGGVMDLMKDDITPGQMLRNFDSNLLAYQLLKDEAGITSKSVVLFPDDEYAGAITVKNTTFVPLRYVSEELDAEVKWTKGSNRIVVIDDITGDEIVLTVGSKKATVAGKEVTMVESAYVGKDGKTYVPLRFVAESLGATVDKEQETGWIYIDRP</sequence>
<dbReference type="Gene3D" id="3.30.457.10">
    <property type="entry name" value="Copper amine oxidase-like, N-terminal domain"/>
    <property type="match status" value="1"/>
</dbReference>